<feature type="compositionally biased region" description="Polar residues" evidence="2">
    <location>
        <begin position="551"/>
        <end position="565"/>
    </location>
</feature>
<feature type="compositionally biased region" description="Low complexity" evidence="2">
    <location>
        <begin position="511"/>
        <end position="529"/>
    </location>
</feature>
<dbReference type="STRING" id="5866.A0A061DCT7"/>
<proteinExistence type="predicted"/>
<dbReference type="RefSeq" id="XP_012769065.1">
    <property type="nucleotide sequence ID" value="XM_012913611.1"/>
</dbReference>
<feature type="coiled-coil region" evidence="1">
    <location>
        <begin position="620"/>
        <end position="654"/>
    </location>
</feature>
<feature type="compositionally biased region" description="Polar residues" evidence="2">
    <location>
        <begin position="464"/>
        <end position="510"/>
    </location>
</feature>
<sequence>MATSIRLDTLKDCLQFLEWLYSGKGKSIQPQVATALADRLKYKYNDANTGKIASALSAFLTKVNTFHKKLCSNAQSGSYGGTQPIDVLNALLQCIPKFFASLYFLRYNVDVNFKAVGGGEWAEKYVAYYHNEPLDKYLYATYKEQQYGVIPGGFKQGEVKNWDTYHGYIQGKHLLKHITDILNKYSTTHNFFLDVFSTSVIPDYGTHDSNTANVLALVRSFCDIVKNENNQRGGELIKKLNQDLVTRGASICWDNLKAHCETLKTEFSKIFTDQRFSFTGYGREPKDLSNENFAQTTAAWLRNNLKIIKMKLEKIQPFDTTKVNFNSKLFRNINVLLPTQSKAFADYFTDNFFQYEFTFYSNKYETRSTQYADLFKNWQEVISMLRNTGGGLDRLTTILDGELCPQKGDEEHNDDKKLEDEDASPEPEKVEAPPAKVPETPKEVVPEKKVAAPKKPEVPLEINSAGNQNQGKKAESAQNQGKKAEGNQNQGNDHSVANTSISPVSQAVRTQSSSVQSPDSGSPGATGPSSGPGPGGQADVSDAGQPGVQKAQANGDANGTASNTPGAGSVGDVGNGGSGGPGHQGENPQVPVDNCPSSKGFMKIKLWRDGGTYCVRQADYNEQEKRNKKWDEQQREYDKRMEQIRIEEQEAQQKQEVNQGRKDARAYRKEVVNDQRETLESMERKPQQIHDQYPSELRQMQQEQLLALEGSVITNTKPRAHMDVDKVYRHTLSDVDGRMISDTDRAVVAFYGDEFGRGEIPPVEAVPSTKSHVSDVIGMPTASIAVPAPPVSYHPSRENRLGMIPPPVEENPSTNDQRDSTLKPDDISVGGSVIPMMPFPGVYNIELSLPQKPKVQVIPNPKQRSPLPPIALSEYSGHHYYIPSKYPFIATVDDQTVEKMLNVTGTSNKLQTAQIVGDSNVATLSTPELTGNIISAFKQDPRTSRFPPTSKPYGDDDDASVEYASAVTFNDNIMKTMAGVAGHPVVGTNGQVDISQIPTAISLDAGDIHHLEGQEIEDSFTMKRQEQDLLNFQNEELKQGSQNAQRERELLALKQESDHINEEQKKLMQAAQVDADRIRAFKDSQFDISSAPLRVDEMQFDIQIDVPKRPLQDSSYDIDLDDPYANTADILKDELKPSDDEGFSGLPNTNFDLNFAPERIGLDGYEDPGMPSDSPRKASERVINPFSTDECLNPWSVDTSSTDIINPPPSSVPVTDHLPPPRTVREMLYWFVGLNTQGLIAKIESHIKSILNDISNDASQSPYAIEVTGYPTALTASMVTSKLTEACLYSATVIYKIRHNNDFKAFSTFDFKSEYTKFCYSPDAASLLCQLRDYVYACHYQLEFLKSQCNRDKLSGGWKNDEYGSDITSLNSPLQAFLTDDWDSDFETHLFDPCNLCLKSRVRMGFRDEDLPNLSQSGSVISTILTPSCGGDDPLLTLSSYLNCLTNPRILRTTNL</sequence>
<dbReference type="OrthoDB" id="10044771at2759"/>
<protein>
    <recommendedName>
        <fullName evidence="5">Ribosome-binding protein 1</fullName>
    </recommendedName>
</protein>
<dbReference type="VEuPathDB" id="PiroplasmaDB:BBBOND_0307830"/>
<keyword evidence="4" id="KW-1185">Reference proteome</keyword>
<organism evidence="3 4">
    <name type="scientific">Babesia bigemina</name>
    <dbReference type="NCBI Taxonomy" id="5866"/>
    <lineage>
        <taxon>Eukaryota</taxon>
        <taxon>Sar</taxon>
        <taxon>Alveolata</taxon>
        <taxon>Apicomplexa</taxon>
        <taxon>Aconoidasida</taxon>
        <taxon>Piroplasmida</taxon>
        <taxon>Babesiidae</taxon>
        <taxon>Babesia</taxon>
    </lineage>
</organism>
<feature type="region of interest" description="Disordered" evidence="2">
    <location>
        <begin position="403"/>
        <end position="599"/>
    </location>
</feature>
<feature type="coiled-coil region" evidence="1">
    <location>
        <begin position="1034"/>
        <end position="1063"/>
    </location>
</feature>
<evidence type="ECO:0008006" key="5">
    <source>
        <dbReference type="Google" id="ProtNLM"/>
    </source>
</evidence>
<keyword evidence="1" id="KW-0175">Coiled coil</keyword>
<accession>A0A061DCT7</accession>
<dbReference type="EMBL" id="LK391709">
    <property type="protein sequence ID" value="CDR96879.1"/>
    <property type="molecule type" value="Genomic_DNA"/>
</dbReference>
<feature type="region of interest" description="Disordered" evidence="2">
    <location>
        <begin position="804"/>
        <end position="825"/>
    </location>
</feature>
<evidence type="ECO:0000256" key="1">
    <source>
        <dbReference type="SAM" id="Coils"/>
    </source>
</evidence>
<feature type="compositionally biased region" description="Basic and acidic residues" evidence="2">
    <location>
        <begin position="816"/>
        <end position="825"/>
    </location>
</feature>
<feature type="compositionally biased region" description="Gly residues" evidence="2">
    <location>
        <begin position="568"/>
        <end position="583"/>
    </location>
</feature>
<evidence type="ECO:0000256" key="2">
    <source>
        <dbReference type="SAM" id="MobiDB-lite"/>
    </source>
</evidence>
<dbReference type="Proteomes" id="UP000033188">
    <property type="component" value="Chromosome 3"/>
</dbReference>
<feature type="compositionally biased region" description="Basic and acidic residues" evidence="2">
    <location>
        <begin position="407"/>
        <end position="419"/>
    </location>
</feature>
<feature type="compositionally biased region" description="Basic and acidic residues" evidence="2">
    <location>
        <begin position="439"/>
        <end position="458"/>
    </location>
</feature>
<evidence type="ECO:0000313" key="4">
    <source>
        <dbReference type="Proteomes" id="UP000033188"/>
    </source>
</evidence>
<name>A0A061DCT7_BABBI</name>
<evidence type="ECO:0000313" key="3">
    <source>
        <dbReference type="EMBL" id="CDR96879.1"/>
    </source>
</evidence>
<dbReference type="GeneID" id="24565420"/>
<reference evidence="4" key="1">
    <citation type="journal article" date="2014" name="Nucleic Acids Res.">
        <title>The evolutionary dynamics of variant antigen genes in Babesia reveal a history of genomic innovation underlying host-parasite interaction.</title>
        <authorList>
            <person name="Jackson A.P."/>
            <person name="Otto T.D."/>
            <person name="Darby A."/>
            <person name="Ramaprasad A."/>
            <person name="Xia D."/>
            <person name="Echaide I.E."/>
            <person name="Farber M."/>
            <person name="Gahlot S."/>
            <person name="Gamble J."/>
            <person name="Gupta D."/>
            <person name="Gupta Y."/>
            <person name="Jackson L."/>
            <person name="Malandrin L."/>
            <person name="Malas T.B."/>
            <person name="Moussa E."/>
            <person name="Nair M."/>
            <person name="Reid A.J."/>
            <person name="Sanders M."/>
            <person name="Sharma J."/>
            <person name="Tracey A."/>
            <person name="Quail M.A."/>
            <person name="Weir W."/>
            <person name="Wastling J.M."/>
            <person name="Hall N."/>
            <person name="Willadsen P."/>
            <person name="Lingelbach K."/>
            <person name="Shiels B."/>
            <person name="Tait A."/>
            <person name="Berriman M."/>
            <person name="Allred D.R."/>
            <person name="Pain A."/>
        </authorList>
    </citation>
    <scope>NUCLEOTIDE SEQUENCE [LARGE SCALE GENOMIC DNA]</scope>
    <source>
        <strain evidence="4">Bond</strain>
    </source>
</reference>
<dbReference type="KEGG" id="bbig:BBBOND_0307830"/>
<gene>
    <name evidence="3" type="ORF">BBBOND_0307830</name>
</gene>